<dbReference type="InterPro" id="IPR029044">
    <property type="entry name" value="Nucleotide-diphossugar_trans"/>
</dbReference>
<dbReference type="InterPro" id="IPR019734">
    <property type="entry name" value="TPR_rpt"/>
</dbReference>
<dbReference type="Pfam" id="PF13181">
    <property type="entry name" value="TPR_8"/>
    <property type="match status" value="1"/>
</dbReference>
<evidence type="ECO:0000259" key="1">
    <source>
        <dbReference type="Pfam" id="PF00535"/>
    </source>
</evidence>
<dbReference type="AlphaFoldDB" id="A0A2I2A922"/>
<sequence>MQKIWRNYIMQGNSYQKGLVALKDGKVQLAKELFTVSNDSRAKDQLARLEKRKSEQMISACIITKNNQATIEECLASLYKYNVEIVIADTGSTDKTVELAQQFTDKVYHFDWIDDFAAARNFAAGKASFDYILSLDSDEYLIEGSREELEAFFRKEDTSCIVGSYELINVLGKEKRRRSSDLVRVYNRRYFKYYYQIHEQLDKIANSKTKYTKTCAINIKGLHYGYQDKKVLIKKNKRNLRLLLKQLDITPNHPYFIYQAAKSCTILENYSQAFKFYQHFFEVPQDHNLEWVRDALVTYLKLCMDTKNYVRALKAVKVFQNQYLDSFGMLCLFAEVYMANKQDQEAEQALKLALNLKPSKYGEFGCVKADAYKILARLYEQQGKWVLVQEMLAKAEDETLQLKLNQHLTMIVLVDEETDKLTACLQSLAVLKANYLIIVKGTNPETIELARQYSKDVYHFSGRAADLGNYCLTKLKTDYGLIVHANEKLLGADLDVLKQITSKKAGIVGRVRVTVPVKDDELGRQTHELRLLVKAYSKFNGPNLSNITNKKPKQLLEQVELPLILAKNLAYEEYYQSELTKQSQLEASLKEKASPVGWYELAESYYYLGNYAAASQAYFEFLSGPLDLSREETLTAVTNLISALIEEKDYQRALEIVNTFKPYYQELSDFQFVAGRAYMNLARFSEALLAFESAQRLANSDSIGINTYLSYYQQGVIYEVLGKKQRAIGAYRLAGRYKLAQAGIKRLLAEK</sequence>
<dbReference type="EMBL" id="PKGI01000046">
    <property type="protein sequence ID" value="PLA75876.1"/>
    <property type="molecule type" value="Genomic_DNA"/>
</dbReference>
<dbReference type="InterPro" id="IPR001173">
    <property type="entry name" value="Glyco_trans_2-like"/>
</dbReference>
<comment type="caution">
    <text evidence="2">The sequence shown here is derived from an EMBL/GenBank/DDBJ whole genome shotgun (WGS) entry which is preliminary data.</text>
</comment>
<dbReference type="SUPFAM" id="SSF48452">
    <property type="entry name" value="TPR-like"/>
    <property type="match status" value="2"/>
</dbReference>
<dbReference type="PANTHER" id="PTHR43630">
    <property type="entry name" value="POLY-BETA-1,6-N-ACETYL-D-GLUCOSAMINE SYNTHASE"/>
    <property type="match status" value="1"/>
</dbReference>
<feature type="domain" description="Glycosyltransferase 2-like" evidence="1">
    <location>
        <begin position="59"/>
        <end position="190"/>
    </location>
</feature>
<gene>
    <name evidence="2" type="ORF">CYR79_09175</name>
</gene>
<dbReference type="CDD" id="cd02511">
    <property type="entry name" value="Beta4Glucosyltransferase"/>
    <property type="match status" value="1"/>
</dbReference>
<reference evidence="3" key="1">
    <citation type="submission" date="2017-12" db="EMBL/GenBank/DDBJ databases">
        <authorList>
            <person name="Christensen H."/>
        </authorList>
    </citation>
    <scope>NUCLEOTIDE SEQUENCE [LARGE SCALE GENOMIC DNA]</scope>
    <source>
        <strain evidence="3">268A</strain>
    </source>
</reference>
<evidence type="ECO:0000313" key="2">
    <source>
        <dbReference type="EMBL" id="PLA75876.1"/>
    </source>
</evidence>
<dbReference type="Pfam" id="PF00535">
    <property type="entry name" value="Glycos_transf_2"/>
    <property type="match status" value="1"/>
</dbReference>
<dbReference type="InterPro" id="IPR011990">
    <property type="entry name" value="TPR-like_helical_dom_sf"/>
</dbReference>
<dbReference type="SUPFAM" id="SSF53448">
    <property type="entry name" value="Nucleotide-diphospho-sugar transferases"/>
    <property type="match status" value="1"/>
</dbReference>
<dbReference type="Gene3D" id="1.25.40.10">
    <property type="entry name" value="Tetratricopeptide repeat domain"/>
    <property type="match status" value="2"/>
</dbReference>
<evidence type="ECO:0000313" key="3">
    <source>
        <dbReference type="Proteomes" id="UP000234579"/>
    </source>
</evidence>
<dbReference type="SMART" id="SM00028">
    <property type="entry name" value="TPR"/>
    <property type="match status" value="5"/>
</dbReference>
<dbReference type="Proteomes" id="UP000234579">
    <property type="component" value="Unassembled WGS sequence"/>
</dbReference>
<dbReference type="PANTHER" id="PTHR43630:SF2">
    <property type="entry name" value="GLYCOSYLTRANSFERASE"/>
    <property type="match status" value="1"/>
</dbReference>
<protein>
    <recommendedName>
        <fullName evidence="1">Glycosyltransferase 2-like domain-containing protein</fullName>
    </recommendedName>
</protein>
<proteinExistence type="predicted"/>
<name>A0A2I2A922_9LACO</name>
<dbReference type="Gene3D" id="3.90.550.10">
    <property type="entry name" value="Spore Coat Polysaccharide Biosynthesis Protein SpsA, Chain A"/>
    <property type="match status" value="1"/>
</dbReference>
<accession>A0A2I2A922</accession>
<organism evidence="2 3">
    <name type="scientific">Ligilactobacillus agilis</name>
    <dbReference type="NCBI Taxonomy" id="1601"/>
    <lineage>
        <taxon>Bacteria</taxon>
        <taxon>Bacillati</taxon>
        <taxon>Bacillota</taxon>
        <taxon>Bacilli</taxon>
        <taxon>Lactobacillales</taxon>
        <taxon>Lactobacillaceae</taxon>
        <taxon>Ligilactobacillus</taxon>
    </lineage>
</organism>